<evidence type="ECO:0000256" key="3">
    <source>
        <dbReference type="ARBA" id="ARBA00022692"/>
    </source>
</evidence>
<feature type="transmembrane region" description="Helical" evidence="7">
    <location>
        <begin position="58"/>
        <end position="82"/>
    </location>
</feature>
<feature type="transmembrane region" description="Helical" evidence="7">
    <location>
        <begin position="94"/>
        <end position="113"/>
    </location>
</feature>
<feature type="domain" description="Major facilitator superfamily (MFS) profile" evidence="8">
    <location>
        <begin position="60"/>
        <end position="516"/>
    </location>
</feature>
<feature type="transmembrane region" description="Helical" evidence="7">
    <location>
        <begin position="125"/>
        <end position="143"/>
    </location>
</feature>
<feature type="transmembrane region" description="Helical" evidence="7">
    <location>
        <begin position="214"/>
        <end position="234"/>
    </location>
</feature>
<dbReference type="InterPro" id="IPR020846">
    <property type="entry name" value="MFS_dom"/>
</dbReference>
<dbReference type="GO" id="GO:0022857">
    <property type="term" value="F:transmembrane transporter activity"/>
    <property type="evidence" value="ECO:0007669"/>
    <property type="project" value="InterPro"/>
</dbReference>
<evidence type="ECO:0000256" key="7">
    <source>
        <dbReference type="SAM" id="Phobius"/>
    </source>
</evidence>
<accession>A0A6A6J308</accession>
<dbReference type="Pfam" id="PF07690">
    <property type="entry name" value="MFS_1"/>
    <property type="match status" value="1"/>
</dbReference>
<dbReference type="FunFam" id="1.20.1720.10:FF:000009">
    <property type="entry name" value="MFS multidrug transporter"/>
    <property type="match status" value="1"/>
</dbReference>
<feature type="transmembrane region" description="Helical" evidence="7">
    <location>
        <begin position="184"/>
        <end position="202"/>
    </location>
</feature>
<organism evidence="9 10">
    <name type="scientific">Trematosphaeria pertusa</name>
    <dbReference type="NCBI Taxonomy" id="390896"/>
    <lineage>
        <taxon>Eukaryota</taxon>
        <taxon>Fungi</taxon>
        <taxon>Dikarya</taxon>
        <taxon>Ascomycota</taxon>
        <taxon>Pezizomycotina</taxon>
        <taxon>Dothideomycetes</taxon>
        <taxon>Pleosporomycetidae</taxon>
        <taxon>Pleosporales</taxon>
        <taxon>Massarineae</taxon>
        <taxon>Trematosphaeriaceae</taxon>
        <taxon>Trematosphaeria</taxon>
    </lineage>
</organism>
<evidence type="ECO:0000256" key="1">
    <source>
        <dbReference type="ARBA" id="ARBA00004141"/>
    </source>
</evidence>
<dbReference type="EMBL" id="ML987189">
    <property type="protein sequence ID" value="KAF2256602.1"/>
    <property type="molecule type" value="Genomic_DNA"/>
</dbReference>
<name>A0A6A6J308_9PLEO</name>
<feature type="transmembrane region" description="Helical" evidence="7">
    <location>
        <begin position="426"/>
        <end position="452"/>
    </location>
</feature>
<evidence type="ECO:0000256" key="6">
    <source>
        <dbReference type="SAM" id="MobiDB-lite"/>
    </source>
</evidence>
<keyword evidence="2" id="KW-0813">Transport</keyword>
<keyword evidence="5 7" id="KW-0472">Membrane</keyword>
<sequence length="529" mass="56462">MASMSSGNPVDEITPRENAACPAQPSPKEKAQKSSIAKECASDQSSLPYSSFTRKQKWLIISLSTFAAAFSPLSSFIFFPAITALSDSLRVSVGRINLTITSYMVVAGIAPALLGDLADTTGRRVVYLLMMSIYCVANVGLALQSNWAALFVLRMVQSFGSAATIAVGYGVVSDIATPAERGEFVSGMVLGPNIATAIGPIAGGALAESPGWRWIFWLLSLLSGTCLLSLACFLPETARSVVGNGSAPVSGLRRALFSYLRLSRLPAPPEKSSNAENGQSPPGSVSARKNLHVPNPIASLKLLWAKDCILIVLIFGIFYMNLSCVQASTSTLFISLYGISDLKSGLVYLPSGIGSIIGAYGTGFVLKYDYRVTARKHGITINIEGGDDINMFPIEKARFRSIWYSISTAGICTIGYGWALNSRLHIAIPLVLQFIIGFSTAMVFNMSGTLLVDVHPKTPSAASAANSIVRCLLAGGGLALVQIFIENIGVQWTFTLFGGLCMGCLGLAQLEWSYGKLWRDKMRERGAGR</sequence>
<protein>
    <submittedName>
        <fullName evidence="9">MFS general substrate transporter</fullName>
    </submittedName>
</protein>
<dbReference type="RefSeq" id="XP_033691606.1">
    <property type="nucleotide sequence ID" value="XM_033825453.1"/>
</dbReference>
<dbReference type="PROSITE" id="PS50850">
    <property type="entry name" value="MFS"/>
    <property type="match status" value="1"/>
</dbReference>
<feature type="transmembrane region" description="Helical" evidence="7">
    <location>
        <begin position="401"/>
        <end position="420"/>
    </location>
</feature>
<evidence type="ECO:0000256" key="4">
    <source>
        <dbReference type="ARBA" id="ARBA00022989"/>
    </source>
</evidence>
<dbReference type="Proteomes" id="UP000800094">
    <property type="component" value="Unassembled WGS sequence"/>
</dbReference>
<evidence type="ECO:0000259" key="8">
    <source>
        <dbReference type="PROSITE" id="PS50850"/>
    </source>
</evidence>
<evidence type="ECO:0000313" key="9">
    <source>
        <dbReference type="EMBL" id="KAF2256602.1"/>
    </source>
</evidence>
<feature type="transmembrane region" description="Helical" evidence="7">
    <location>
        <begin position="491"/>
        <end position="514"/>
    </location>
</feature>
<gene>
    <name evidence="9" type="ORF">BU26DRAFT_472954</name>
</gene>
<dbReference type="GeneID" id="54578783"/>
<dbReference type="InterPro" id="IPR011701">
    <property type="entry name" value="MFS"/>
</dbReference>
<feature type="transmembrane region" description="Helical" evidence="7">
    <location>
        <begin position="345"/>
        <end position="366"/>
    </location>
</feature>
<reference evidence="9" key="1">
    <citation type="journal article" date="2020" name="Stud. Mycol.">
        <title>101 Dothideomycetes genomes: a test case for predicting lifestyles and emergence of pathogens.</title>
        <authorList>
            <person name="Haridas S."/>
            <person name="Albert R."/>
            <person name="Binder M."/>
            <person name="Bloem J."/>
            <person name="Labutti K."/>
            <person name="Salamov A."/>
            <person name="Andreopoulos B."/>
            <person name="Baker S."/>
            <person name="Barry K."/>
            <person name="Bills G."/>
            <person name="Bluhm B."/>
            <person name="Cannon C."/>
            <person name="Castanera R."/>
            <person name="Culley D."/>
            <person name="Daum C."/>
            <person name="Ezra D."/>
            <person name="Gonzalez J."/>
            <person name="Henrissat B."/>
            <person name="Kuo A."/>
            <person name="Liang C."/>
            <person name="Lipzen A."/>
            <person name="Lutzoni F."/>
            <person name="Magnuson J."/>
            <person name="Mondo S."/>
            <person name="Nolan M."/>
            <person name="Ohm R."/>
            <person name="Pangilinan J."/>
            <person name="Park H.-J."/>
            <person name="Ramirez L."/>
            <person name="Alfaro M."/>
            <person name="Sun H."/>
            <person name="Tritt A."/>
            <person name="Yoshinaga Y."/>
            <person name="Zwiers L.-H."/>
            <person name="Turgeon B."/>
            <person name="Goodwin S."/>
            <person name="Spatafora J."/>
            <person name="Crous P."/>
            <person name="Grigoriev I."/>
        </authorList>
    </citation>
    <scope>NUCLEOTIDE SEQUENCE</scope>
    <source>
        <strain evidence="9">CBS 122368</strain>
    </source>
</reference>
<dbReference type="PANTHER" id="PTHR23502:SF51">
    <property type="entry name" value="QUINIDINE RESISTANCE PROTEIN 1-RELATED"/>
    <property type="match status" value="1"/>
</dbReference>
<dbReference type="GO" id="GO:0005886">
    <property type="term" value="C:plasma membrane"/>
    <property type="evidence" value="ECO:0007669"/>
    <property type="project" value="TreeGrafter"/>
</dbReference>
<feature type="transmembrane region" description="Helical" evidence="7">
    <location>
        <begin position="149"/>
        <end position="172"/>
    </location>
</feature>
<keyword evidence="4 7" id="KW-1133">Transmembrane helix</keyword>
<dbReference type="SUPFAM" id="SSF103473">
    <property type="entry name" value="MFS general substrate transporter"/>
    <property type="match status" value="1"/>
</dbReference>
<feature type="transmembrane region" description="Helical" evidence="7">
    <location>
        <begin position="464"/>
        <end position="485"/>
    </location>
</feature>
<keyword evidence="3 7" id="KW-0812">Transmembrane</keyword>
<proteinExistence type="predicted"/>
<keyword evidence="10" id="KW-1185">Reference proteome</keyword>
<dbReference type="AlphaFoldDB" id="A0A6A6J308"/>
<evidence type="ECO:0000256" key="5">
    <source>
        <dbReference type="ARBA" id="ARBA00023136"/>
    </source>
</evidence>
<dbReference type="InterPro" id="IPR036259">
    <property type="entry name" value="MFS_trans_sf"/>
</dbReference>
<evidence type="ECO:0000313" key="10">
    <source>
        <dbReference type="Proteomes" id="UP000800094"/>
    </source>
</evidence>
<evidence type="ECO:0000256" key="2">
    <source>
        <dbReference type="ARBA" id="ARBA00022448"/>
    </source>
</evidence>
<dbReference type="PANTHER" id="PTHR23502">
    <property type="entry name" value="MAJOR FACILITATOR SUPERFAMILY"/>
    <property type="match status" value="1"/>
</dbReference>
<dbReference type="OrthoDB" id="2441642at2759"/>
<feature type="region of interest" description="Disordered" evidence="6">
    <location>
        <begin position="1"/>
        <end position="36"/>
    </location>
</feature>
<feature type="compositionally biased region" description="Polar residues" evidence="6">
    <location>
        <begin position="271"/>
        <end position="283"/>
    </location>
</feature>
<feature type="transmembrane region" description="Helical" evidence="7">
    <location>
        <begin position="309"/>
        <end position="339"/>
    </location>
</feature>
<feature type="region of interest" description="Disordered" evidence="6">
    <location>
        <begin position="267"/>
        <end position="286"/>
    </location>
</feature>
<dbReference type="Gene3D" id="1.20.1250.20">
    <property type="entry name" value="MFS general substrate transporter like domains"/>
    <property type="match status" value="1"/>
</dbReference>
<comment type="subcellular location">
    <subcellularLocation>
        <location evidence="1">Membrane</location>
        <topology evidence="1">Multi-pass membrane protein</topology>
    </subcellularLocation>
</comment>